<dbReference type="PANTHER" id="PTHR42941:SF1">
    <property type="entry name" value="SLL1037 PROTEIN"/>
    <property type="match status" value="1"/>
</dbReference>
<sequence>MTRDSPGDGGGAGHPRGGREQECAVRARNQATGVQPRERGSGPVRWQPVAAVAAGALVVLGGLYARRPAQPASPPASLPPAVRIATATPAGVYYPLGQAMARVLEQRLGRRFVALATAGTPENVDLLARGEAEIAFGQSGIVYYAVNAAGPLSGRPRQTAVRGLTYLYPNVIHVLAREGSGVTRVADMAGRPLAPGPRDSATEINARELLEVYGLRYGEGGNTEALYLGYGESVEALARGKADAAVIAGGVPTPAVVDALSSGVARLIGLEEDRVRALIARHPWYAPYTIPAGTYPGQSEPVRTVAVSNILICRADLPDDLTYDVVRTLYAESDELARAHPAGRLQLTAALRGITGVVPLHPGAARFFREAGILQ</sequence>
<dbReference type="AlphaFoldDB" id="A0AA35CNQ3"/>
<protein>
    <submittedName>
        <fullName evidence="2">C4-dicarboxylate ABC transporter substrate-binding protein</fullName>
    </submittedName>
</protein>
<dbReference type="EMBL" id="AP025628">
    <property type="protein sequence ID" value="BDG60957.1"/>
    <property type="molecule type" value="Genomic_DNA"/>
</dbReference>
<keyword evidence="3" id="KW-1185">Reference proteome</keyword>
<dbReference type="SUPFAM" id="SSF53850">
    <property type="entry name" value="Periplasmic binding protein-like II"/>
    <property type="match status" value="1"/>
</dbReference>
<dbReference type="InterPro" id="IPR011852">
    <property type="entry name" value="TRAP_TAXI"/>
</dbReference>
<proteinExistence type="predicted"/>
<dbReference type="Proteomes" id="UP001163687">
    <property type="component" value="Chromosome"/>
</dbReference>
<dbReference type="CDD" id="cd13520">
    <property type="entry name" value="PBP2_TAXI_TRAP"/>
    <property type="match status" value="1"/>
</dbReference>
<organism evidence="2 3">
    <name type="scientific">Caldinitratiruptor microaerophilus</name>
    <dbReference type="NCBI Taxonomy" id="671077"/>
    <lineage>
        <taxon>Bacteria</taxon>
        <taxon>Bacillati</taxon>
        <taxon>Bacillota</taxon>
        <taxon>Clostridia</taxon>
        <taxon>Eubacteriales</taxon>
        <taxon>Symbiobacteriaceae</taxon>
        <taxon>Caldinitratiruptor</taxon>
    </lineage>
</organism>
<evidence type="ECO:0000313" key="2">
    <source>
        <dbReference type="EMBL" id="BDG60957.1"/>
    </source>
</evidence>
<accession>A0AA35CNQ3</accession>
<gene>
    <name evidence="2" type="ORF">caldi_20470</name>
</gene>
<dbReference type="Gene3D" id="3.40.190.10">
    <property type="entry name" value="Periplasmic binding protein-like II"/>
    <property type="match status" value="2"/>
</dbReference>
<dbReference type="NCBIfam" id="TIGR02122">
    <property type="entry name" value="TRAP_TAXI"/>
    <property type="match status" value="1"/>
</dbReference>
<evidence type="ECO:0000313" key="3">
    <source>
        <dbReference type="Proteomes" id="UP001163687"/>
    </source>
</evidence>
<dbReference type="KEGG" id="cmic:caldi_20470"/>
<feature type="region of interest" description="Disordered" evidence="1">
    <location>
        <begin position="1"/>
        <end position="22"/>
    </location>
</feature>
<evidence type="ECO:0000256" key="1">
    <source>
        <dbReference type="SAM" id="MobiDB-lite"/>
    </source>
</evidence>
<name>A0AA35CNQ3_9FIRM</name>
<dbReference type="PANTHER" id="PTHR42941">
    <property type="entry name" value="SLL1037 PROTEIN"/>
    <property type="match status" value="1"/>
</dbReference>
<dbReference type="Pfam" id="PF16868">
    <property type="entry name" value="NMT1_3"/>
    <property type="match status" value="1"/>
</dbReference>
<reference evidence="2" key="1">
    <citation type="submission" date="2022-03" db="EMBL/GenBank/DDBJ databases">
        <title>Complete genome sequence of Caldinitratiruptor microaerophilus.</title>
        <authorList>
            <person name="Mukaiyama R."/>
            <person name="Nishiyama T."/>
            <person name="Ueda K."/>
        </authorList>
    </citation>
    <scope>NUCLEOTIDE SEQUENCE</scope>
    <source>
        <strain evidence="2">JCM 16183</strain>
    </source>
</reference>